<dbReference type="Pfam" id="PF08543">
    <property type="entry name" value="Phos_pyr_kin"/>
    <property type="match status" value="2"/>
</dbReference>
<comment type="catalytic activity">
    <reaction evidence="1">
        <text>4-amino-5-hydroxymethyl-2-methylpyrimidine + ATP = 4-amino-2-methyl-5-(phosphooxymethyl)pyrimidine + ADP + H(+)</text>
        <dbReference type="Rhea" id="RHEA:23096"/>
        <dbReference type="ChEBI" id="CHEBI:15378"/>
        <dbReference type="ChEBI" id="CHEBI:16892"/>
        <dbReference type="ChEBI" id="CHEBI:30616"/>
        <dbReference type="ChEBI" id="CHEBI:58354"/>
        <dbReference type="ChEBI" id="CHEBI:456216"/>
        <dbReference type="EC" id="2.7.1.49"/>
    </reaction>
</comment>
<keyword evidence="13" id="KW-0418">Kinase</keyword>
<dbReference type="GO" id="GO:0008478">
    <property type="term" value="F:pyridoxal kinase activity"/>
    <property type="evidence" value="ECO:0007669"/>
    <property type="project" value="UniProtKB-EC"/>
</dbReference>
<dbReference type="CDD" id="cd01169">
    <property type="entry name" value="HMPP_kinase"/>
    <property type="match status" value="1"/>
</dbReference>
<evidence type="ECO:0000256" key="6">
    <source>
        <dbReference type="ARBA" id="ARBA00012963"/>
    </source>
</evidence>
<proteinExistence type="inferred from homology"/>
<comment type="similarity">
    <text evidence="4">Belongs to the ThiD family.</text>
</comment>
<gene>
    <name evidence="13" type="primary">pdxK</name>
    <name evidence="13" type="ORF">PAECIP111893_04731</name>
</gene>
<reference evidence="13" key="1">
    <citation type="submission" date="2022-01" db="EMBL/GenBank/DDBJ databases">
        <authorList>
            <person name="Criscuolo A."/>
        </authorList>
    </citation>
    <scope>NUCLEOTIDE SEQUENCE</scope>
    <source>
        <strain evidence="13">CIP111893</strain>
    </source>
</reference>
<dbReference type="Proteomes" id="UP000838686">
    <property type="component" value="Unassembled WGS sequence"/>
</dbReference>
<evidence type="ECO:0000256" key="3">
    <source>
        <dbReference type="ARBA" id="ARBA00004769"/>
    </source>
</evidence>
<dbReference type="NCBIfam" id="TIGR00097">
    <property type="entry name" value="HMP-P_kinase"/>
    <property type="match status" value="1"/>
</dbReference>
<evidence type="ECO:0000256" key="4">
    <source>
        <dbReference type="ARBA" id="ARBA00009879"/>
    </source>
</evidence>
<dbReference type="EC" id="2.7.4.7" evidence="6"/>
<evidence type="ECO:0000256" key="7">
    <source>
        <dbReference type="ARBA" id="ARBA00019161"/>
    </source>
</evidence>
<evidence type="ECO:0000256" key="9">
    <source>
        <dbReference type="ARBA" id="ARBA00037917"/>
    </source>
</evidence>
<dbReference type="InterPro" id="IPR029056">
    <property type="entry name" value="Ribokinase-like"/>
</dbReference>
<evidence type="ECO:0000313" key="13">
    <source>
        <dbReference type="EMBL" id="CAH1221575.1"/>
    </source>
</evidence>
<keyword evidence="14" id="KW-1185">Reference proteome</keyword>
<protein>
    <recommendedName>
        <fullName evidence="7">Hydroxymethylpyrimidine/phosphomethylpyrimidine kinase</fullName>
        <ecNumber evidence="5">2.7.1.49</ecNumber>
        <ecNumber evidence="6">2.7.4.7</ecNumber>
    </recommendedName>
    <alternativeName>
        <fullName evidence="10">Hydroxymethylpyrimidine kinase</fullName>
    </alternativeName>
    <alternativeName>
        <fullName evidence="11">Hydroxymethylpyrimidine phosphate kinase</fullName>
    </alternativeName>
</protein>
<dbReference type="EMBL" id="CAKMMF010000036">
    <property type="protein sequence ID" value="CAH1221575.1"/>
    <property type="molecule type" value="Genomic_DNA"/>
</dbReference>
<feature type="domain" description="Pyridoxamine kinase/Phosphomethylpyrimidine kinase" evidence="12">
    <location>
        <begin position="231"/>
        <end position="309"/>
    </location>
</feature>
<evidence type="ECO:0000256" key="2">
    <source>
        <dbReference type="ARBA" id="ARBA00000565"/>
    </source>
</evidence>
<name>A0ABM9CQN3_9BACL</name>
<keyword evidence="13" id="KW-0808">Transferase</keyword>
<dbReference type="InterPro" id="IPR013749">
    <property type="entry name" value="PM/HMP-P_kinase-1"/>
</dbReference>
<evidence type="ECO:0000313" key="14">
    <source>
        <dbReference type="Proteomes" id="UP000838686"/>
    </source>
</evidence>
<evidence type="ECO:0000256" key="11">
    <source>
        <dbReference type="ARBA" id="ARBA00043176"/>
    </source>
</evidence>
<evidence type="ECO:0000256" key="1">
    <source>
        <dbReference type="ARBA" id="ARBA00000151"/>
    </source>
</evidence>
<dbReference type="PANTHER" id="PTHR20858">
    <property type="entry name" value="PHOSPHOMETHYLPYRIMIDINE KINASE"/>
    <property type="match status" value="1"/>
</dbReference>
<accession>A0ABM9CQN3</accession>
<comment type="pathway">
    <text evidence="9">Cofactor biosynthesis; thiamine diphosphate biosynthesis; 4-amino-2-methyl-5-diphosphomethylpyrimidine from 5-amino-1-(5-phospho-D-ribosyl)imidazole: step 2/3.</text>
</comment>
<evidence type="ECO:0000256" key="10">
    <source>
        <dbReference type="ARBA" id="ARBA00042102"/>
    </source>
</evidence>
<comment type="caution">
    <text evidence="13">The sequence shown here is derived from an EMBL/GenBank/DDBJ whole genome shotgun (WGS) entry which is preliminary data.</text>
</comment>
<feature type="domain" description="Pyridoxamine kinase/Phosphomethylpyrimidine kinase" evidence="12">
    <location>
        <begin position="24"/>
        <end position="210"/>
    </location>
</feature>
<comment type="pathway">
    <text evidence="3">Cofactor biosynthesis; thiamine diphosphate biosynthesis; 4-amino-2-methyl-5-diphosphomethylpyrimidine from 5-amino-1-(5-phospho-D-ribosyl)imidazole: step 3/3.</text>
</comment>
<dbReference type="Gene3D" id="3.40.1190.20">
    <property type="match status" value="1"/>
</dbReference>
<organism evidence="13 14">
    <name type="scientific">Paenibacillus plantiphilus</name>
    <dbReference type="NCBI Taxonomy" id="2905650"/>
    <lineage>
        <taxon>Bacteria</taxon>
        <taxon>Bacillati</taxon>
        <taxon>Bacillota</taxon>
        <taxon>Bacilli</taxon>
        <taxon>Bacillales</taxon>
        <taxon>Paenibacillaceae</taxon>
        <taxon>Paenibacillus</taxon>
    </lineage>
</organism>
<keyword evidence="8" id="KW-0784">Thiamine biosynthesis</keyword>
<evidence type="ECO:0000256" key="5">
    <source>
        <dbReference type="ARBA" id="ARBA00012135"/>
    </source>
</evidence>
<sequence length="319" mass="33419">MAVGERSYVAGAEPPRLLIVAGSDSGGGAGIQADLKTCQELGVFGMTAITAVTAQNSVGVQAIHPVPLDMVEAQLSSVLEDIGAPVMKTGMLLSSEVVQLVAKAIKHHPIAHVVVDPVLHAKDGSALLRAEAISSMRTVLFPLAEVITPNLPEACELLGWKESDIVGVDDMIRAARELLALGSRYVLLKGGHLNDKARADYRIAEECHSAEDSEYIDFAIKGRVNSSELETEGFAVDVLVGDSLAAPLILRSPRLLTANTHGTGCTTASAVAACLSLRMSVPEAVIEAKRFVTDAIACSIPLGKGAGSLWHAAGRRNSM</sequence>
<dbReference type="SUPFAM" id="SSF53613">
    <property type="entry name" value="Ribokinase-like"/>
    <property type="match status" value="1"/>
</dbReference>
<dbReference type="PANTHER" id="PTHR20858:SF17">
    <property type="entry name" value="HYDROXYMETHYLPYRIMIDINE_PHOSPHOMETHYLPYRIMIDINE KINASE THI20-RELATED"/>
    <property type="match status" value="1"/>
</dbReference>
<evidence type="ECO:0000259" key="12">
    <source>
        <dbReference type="Pfam" id="PF08543"/>
    </source>
</evidence>
<dbReference type="EC" id="2.7.1.49" evidence="5"/>
<comment type="catalytic activity">
    <reaction evidence="2">
        <text>4-amino-2-methyl-5-(phosphooxymethyl)pyrimidine + ATP = 4-amino-2-methyl-5-(diphosphooxymethyl)pyrimidine + ADP</text>
        <dbReference type="Rhea" id="RHEA:19893"/>
        <dbReference type="ChEBI" id="CHEBI:30616"/>
        <dbReference type="ChEBI" id="CHEBI:57841"/>
        <dbReference type="ChEBI" id="CHEBI:58354"/>
        <dbReference type="ChEBI" id="CHEBI:456216"/>
        <dbReference type="EC" id="2.7.4.7"/>
    </reaction>
</comment>
<dbReference type="InterPro" id="IPR004399">
    <property type="entry name" value="HMP/HMP-P_kinase_dom"/>
</dbReference>
<evidence type="ECO:0000256" key="8">
    <source>
        <dbReference type="ARBA" id="ARBA00022977"/>
    </source>
</evidence>
<dbReference type="RefSeq" id="WP_236345386.1">
    <property type="nucleotide sequence ID" value="NZ_CAKMMF010000036.1"/>
</dbReference>